<dbReference type="GO" id="GO:0016226">
    <property type="term" value="P:iron-sulfur cluster assembly"/>
    <property type="evidence" value="ECO:0007669"/>
    <property type="project" value="InterPro"/>
</dbReference>
<feature type="non-terminal residue" evidence="12">
    <location>
        <position position="1"/>
    </location>
</feature>
<comment type="subcellular location">
    <subcellularLocation>
        <location evidence="2">Cytoplasm</location>
    </subcellularLocation>
</comment>
<evidence type="ECO:0000256" key="6">
    <source>
        <dbReference type="ARBA" id="ARBA00022723"/>
    </source>
</evidence>
<comment type="similarity">
    <text evidence="3">Belongs to the anamorsin family.</text>
</comment>
<dbReference type="HOGENOM" id="CLU_054098_0_0_1"/>
<dbReference type="GO" id="GO:0051539">
    <property type="term" value="F:4 iron, 4 sulfur cluster binding"/>
    <property type="evidence" value="ECO:0007669"/>
    <property type="project" value="UniProtKB-KW"/>
</dbReference>
<reference evidence="12 13" key="1">
    <citation type="journal article" date="2012" name="Science">
        <title>The Paleozoic origin of enzymatic lignin decomposition reconstructed from 31 fungal genomes.</title>
        <authorList>
            <person name="Floudas D."/>
            <person name="Binder M."/>
            <person name="Riley R."/>
            <person name="Barry K."/>
            <person name="Blanchette R.A."/>
            <person name="Henrissat B."/>
            <person name="Martinez A.T."/>
            <person name="Otillar R."/>
            <person name="Spatafora J.W."/>
            <person name="Yadav J.S."/>
            <person name="Aerts A."/>
            <person name="Benoit I."/>
            <person name="Boyd A."/>
            <person name="Carlson A."/>
            <person name="Copeland A."/>
            <person name="Coutinho P.M."/>
            <person name="de Vries R.P."/>
            <person name="Ferreira P."/>
            <person name="Findley K."/>
            <person name="Foster B."/>
            <person name="Gaskell J."/>
            <person name="Glotzer D."/>
            <person name="Gorecki P."/>
            <person name="Heitman J."/>
            <person name="Hesse C."/>
            <person name="Hori C."/>
            <person name="Igarashi K."/>
            <person name="Jurgens J.A."/>
            <person name="Kallen N."/>
            <person name="Kersten P."/>
            <person name="Kohler A."/>
            <person name="Kuees U."/>
            <person name="Kumar T.K.A."/>
            <person name="Kuo A."/>
            <person name="LaButti K."/>
            <person name="Larrondo L.F."/>
            <person name="Lindquist E."/>
            <person name="Ling A."/>
            <person name="Lombard V."/>
            <person name="Lucas S."/>
            <person name="Lundell T."/>
            <person name="Martin R."/>
            <person name="McLaughlin D.J."/>
            <person name="Morgenstern I."/>
            <person name="Morin E."/>
            <person name="Murat C."/>
            <person name="Nagy L.G."/>
            <person name="Nolan M."/>
            <person name="Ohm R.A."/>
            <person name="Patyshakuliyeva A."/>
            <person name="Rokas A."/>
            <person name="Ruiz-Duenas F.J."/>
            <person name="Sabat G."/>
            <person name="Salamov A."/>
            <person name="Samejima M."/>
            <person name="Schmutz J."/>
            <person name="Slot J.C."/>
            <person name="St John F."/>
            <person name="Stenlid J."/>
            <person name="Sun H."/>
            <person name="Sun S."/>
            <person name="Syed K."/>
            <person name="Tsang A."/>
            <person name="Wiebenga A."/>
            <person name="Young D."/>
            <person name="Pisabarro A."/>
            <person name="Eastwood D.C."/>
            <person name="Martin F."/>
            <person name="Cullen D."/>
            <person name="Grigoriev I.V."/>
            <person name="Hibbett D.S."/>
        </authorList>
    </citation>
    <scope>NUCLEOTIDE SEQUENCE [LARGE SCALE GENOMIC DNA]</scope>
    <source>
        <strain evidence="12 13">DJM-731 SS1</strain>
    </source>
</reference>
<dbReference type="STRING" id="1858805.M5GCE5"/>
<keyword evidence="5" id="KW-0963">Cytoplasm</keyword>
<dbReference type="OrthoDB" id="311633at2759"/>
<keyword evidence="7" id="KW-0408">Iron</keyword>
<evidence type="ECO:0000256" key="8">
    <source>
        <dbReference type="ARBA" id="ARBA00023014"/>
    </source>
</evidence>
<dbReference type="GeneID" id="63686579"/>
<accession>M5GCE5</accession>
<dbReference type="Gene3D" id="3.40.50.11000">
    <property type="entry name" value="Fe-S cluster assembly protein Dre2, N-terminal domain"/>
    <property type="match status" value="1"/>
</dbReference>
<proteinExistence type="inferred from homology"/>
<dbReference type="HAMAP" id="MF_03115">
    <property type="entry name" value="Anamorsin"/>
    <property type="match status" value="1"/>
</dbReference>
<feature type="domain" description="Fe-S cluster assembly protein Dre2 N-terminal" evidence="11">
    <location>
        <begin position="45"/>
        <end position="157"/>
    </location>
</feature>
<dbReference type="InterPro" id="IPR046408">
    <property type="entry name" value="CIAPIN1"/>
</dbReference>
<dbReference type="AlphaFoldDB" id="M5GCE5"/>
<protein>
    <submittedName>
        <fullName evidence="12">DUF689-domain-containing protein</fullName>
    </submittedName>
</protein>
<evidence type="ECO:0000259" key="11">
    <source>
        <dbReference type="Pfam" id="PF16803"/>
    </source>
</evidence>
<evidence type="ECO:0000256" key="2">
    <source>
        <dbReference type="ARBA" id="ARBA00004496"/>
    </source>
</evidence>
<comment type="cofactor">
    <cofactor evidence="1">
        <name>[4Fe-4S] cluster</name>
        <dbReference type="ChEBI" id="CHEBI:49883"/>
    </cofactor>
</comment>
<sequence length="326" mass="34640">MAPTAIYTSSADYSFETPAQQEPQAPHGPVLAIGSLATASDEQYQRLVTGLSDGSKTGVERQMIDRVLDGGMTLLASHYSAIYIIISASDYLELTARIPVLIQQLFISLKPLATLHLVSVSPSDTGRLRADLLLAGFSILPLTASPTIIAQKPAQAASASLKSRVALPLKRRANGTAKETKARLWALESNTSTGTIDATSLLTASDLATPEPVCEPFVDGKRRKKACKNCTCGLAEVEAEEARQTEESQRLVAVDVSQDGGVTEFEASEKARILKGLADIQSGKVTSSCGSCFLGDAFRCASCPYLGLPAFEPGQKVEIDFNSDDI</sequence>
<gene>
    <name evidence="12" type="ORF">DACRYDRAFT_19455</name>
</gene>
<evidence type="ECO:0000313" key="13">
    <source>
        <dbReference type="Proteomes" id="UP000030653"/>
    </source>
</evidence>
<dbReference type="EMBL" id="JH795855">
    <property type="protein sequence ID" value="EJU06175.1"/>
    <property type="molecule type" value="Genomic_DNA"/>
</dbReference>
<keyword evidence="4" id="KW-0004">4Fe-4S</keyword>
<dbReference type="OMA" id="CEPAVRG"/>
<evidence type="ECO:0000256" key="9">
    <source>
        <dbReference type="ARBA" id="ARBA00023128"/>
    </source>
</evidence>
<feature type="domain" description="Anamorsin C-terminal" evidence="10">
    <location>
        <begin position="212"/>
        <end position="319"/>
    </location>
</feature>
<evidence type="ECO:0000256" key="5">
    <source>
        <dbReference type="ARBA" id="ARBA00022490"/>
    </source>
</evidence>
<evidence type="ECO:0000256" key="4">
    <source>
        <dbReference type="ARBA" id="ARBA00022485"/>
    </source>
</evidence>
<dbReference type="Proteomes" id="UP000030653">
    <property type="component" value="Unassembled WGS sequence"/>
</dbReference>
<organism evidence="12 13">
    <name type="scientific">Dacryopinax primogenitus (strain DJM 731)</name>
    <name type="common">Brown rot fungus</name>
    <dbReference type="NCBI Taxonomy" id="1858805"/>
    <lineage>
        <taxon>Eukaryota</taxon>
        <taxon>Fungi</taxon>
        <taxon>Dikarya</taxon>
        <taxon>Basidiomycota</taxon>
        <taxon>Agaricomycotina</taxon>
        <taxon>Dacrymycetes</taxon>
        <taxon>Dacrymycetales</taxon>
        <taxon>Dacrymycetaceae</taxon>
        <taxon>Dacryopinax</taxon>
    </lineage>
</organism>
<dbReference type="PANTHER" id="PTHR13273">
    <property type="entry name" value="ANAMORSIN"/>
    <property type="match status" value="1"/>
</dbReference>
<name>M5GCE5_DACPD</name>
<keyword evidence="6" id="KW-0479">Metal-binding</keyword>
<keyword evidence="13" id="KW-1185">Reference proteome</keyword>
<dbReference type="Pfam" id="PF16803">
    <property type="entry name" value="DRE2_N"/>
    <property type="match status" value="1"/>
</dbReference>
<dbReference type="RefSeq" id="XP_040633069.1">
    <property type="nucleotide sequence ID" value="XM_040771517.1"/>
</dbReference>
<dbReference type="PANTHER" id="PTHR13273:SF14">
    <property type="entry name" value="ANAMORSIN"/>
    <property type="match status" value="1"/>
</dbReference>
<evidence type="ECO:0000256" key="7">
    <source>
        <dbReference type="ARBA" id="ARBA00023004"/>
    </source>
</evidence>
<evidence type="ECO:0000313" key="12">
    <source>
        <dbReference type="EMBL" id="EJU06175.1"/>
    </source>
</evidence>
<keyword evidence="8" id="KW-0411">Iron-sulfur</keyword>
<keyword evidence="9" id="KW-0496">Mitochondrion</keyword>
<evidence type="ECO:0000256" key="1">
    <source>
        <dbReference type="ARBA" id="ARBA00001966"/>
    </source>
</evidence>
<dbReference type="GO" id="GO:0005737">
    <property type="term" value="C:cytoplasm"/>
    <property type="evidence" value="ECO:0007669"/>
    <property type="project" value="UniProtKB-SubCell"/>
</dbReference>
<dbReference type="Pfam" id="PF05093">
    <property type="entry name" value="CIAPIN1"/>
    <property type="match status" value="1"/>
</dbReference>
<evidence type="ECO:0000256" key="3">
    <source>
        <dbReference type="ARBA" id="ARBA00008169"/>
    </source>
</evidence>
<dbReference type="InterPro" id="IPR007785">
    <property type="entry name" value="Anamorsin"/>
</dbReference>
<evidence type="ECO:0000259" key="10">
    <source>
        <dbReference type="Pfam" id="PF05093"/>
    </source>
</evidence>
<dbReference type="InterPro" id="IPR031838">
    <property type="entry name" value="Dre2_N"/>
</dbReference>
<dbReference type="GO" id="GO:0046872">
    <property type="term" value="F:metal ion binding"/>
    <property type="evidence" value="ECO:0007669"/>
    <property type="project" value="UniProtKB-KW"/>
</dbReference>